<organism evidence="1 2">
    <name type="scientific">Brachionus calyciflorus</name>
    <dbReference type="NCBI Taxonomy" id="104777"/>
    <lineage>
        <taxon>Eukaryota</taxon>
        <taxon>Metazoa</taxon>
        <taxon>Spiralia</taxon>
        <taxon>Gnathifera</taxon>
        <taxon>Rotifera</taxon>
        <taxon>Eurotatoria</taxon>
        <taxon>Monogononta</taxon>
        <taxon>Pseudotrocha</taxon>
        <taxon>Ploima</taxon>
        <taxon>Brachionidae</taxon>
        <taxon>Brachionus</taxon>
    </lineage>
</organism>
<dbReference type="SUPFAM" id="SSF54001">
    <property type="entry name" value="Cysteine proteinases"/>
    <property type="match status" value="1"/>
</dbReference>
<dbReference type="OrthoDB" id="1939479at2759"/>
<reference evidence="1" key="1">
    <citation type="submission" date="2021-02" db="EMBL/GenBank/DDBJ databases">
        <authorList>
            <person name="Nowell W R."/>
        </authorList>
    </citation>
    <scope>NUCLEOTIDE SEQUENCE</scope>
    <source>
        <strain evidence="1">Ploen Becks lab</strain>
    </source>
</reference>
<evidence type="ECO:0000313" key="2">
    <source>
        <dbReference type="Proteomes" id="UP000663879"/>
    </source>
</evidence>
<dbReference type="InterPro" id="IPR038765">
    <property type="entry name" value="Papain-like_cys_pep_sf"/>
</dbReference>
<proteinExistence type="predicted"/>
<evidence type="ECO:0008006" key="3">
    <source>
        <dbReference type="Google" id="ProtNLM"/>
    </source>
</evidence>
<accession>A0A814RC29</accession>
<gene>
    <name evidence="1" type="ORF">OXX778_LOCUS22493</name>
</gene>
<sequence>MKELETEDILNYKSENHITIRRPVNVIQDQLFTPWPILYVFDRYLTLIGNLFEFNQDQKTSVKINTISDEPSEFEEYFKKAFENFENQTKNGIEPSQSDIIRLKPGQWLNDNIINCSFNLLKIEQIGVYSVKNWLRKENIFQYELVLMPINKNNNHWILCL</sequence>
<name>A0A814RC29_9BILA</name>
<comment type="caution">
    <text evidence="1">The sequence shown here is derived from an EMBL/GenBank/DDBJ whole genome shotgun (WGS) entry which is preliminary data.</text>
</comment>
<feature type="non-terminal residue" evidence="1">
    <location>
        <position position="1"/>
    </location>
</feature>
<dbReference type="Proteomes" id="UP000663879">
    <property type="component" value="Unassembled WGS sequence"/>
</dbReference>
<dbReference type="EMBL" id="CAJNOC010009654">
    <property type="protein sequence ID" value="CAF1131459.1"/>
    <property type="molecule type" value="Genomic_DNA"/>
</dbReference>
<evidence type="ECO:0000313" key="1">
    <source>
        <dbReference type="EMBL" id="CAF1131459.1"/>
    </source>
</evidence>
<keyword evidence="2" id="KW-1185">Reference proteome</keyword>
<protein>
    <recommendedName>
        <fullName evidence="3">Ubiquitin-like protease family profile domain-containing protein</fullName>
    </recommendedName>
</protein>
<dbReference type="Gene3D" id="3.40.395.10">
    <property type="entry name" value="Adenoviral Proteinase, Chain A"/>
    <property type="match status" value="1"/>
</dbReference>
<dbReference type="AlphaFoldDB" id="A0A814RC29"/>